<feature type="signal peptide" evidence="1">
    <location>
        <begin position="1"/>
        <end position="18"/>
    </location>
</feature>
<accession>A0AAE3QUX0</accession>
<dbReference type="Pfam" id="PF06439">
    <property type="entry name" value="3keto-disac_hyd"/>
    <property type="match status" value="1"/>
</dbReference>
<organism evidence="3 4">
    <name type="scientific">Xanthocytophaga flava</name>
    <dbReference type="NCBI Taxonomy" id="3048013"/>
    <lineage>
        <taxon>Bacteria</taxon>
        <taxon>Pseudomonadati</taxon>
        <taxon>Bacteroidota</taxon>
        <taxon>Cytophagia</taxon>
        <taxon>Cytophagales</taxon>
        <taxon>Rhodocytophagaceae</taxon>
        <taxon>Xanthocytophaga</taxon>
    </lineage>
</organism>
<name>A0AAE3QUX0_9BACT</name>
<dbReference type="EMBL" id="JASJOS010000012">
    <property type="protein sequence ID" value="MDJ1483838.1"/>
    <property type="molecule type" value="Genomic_DNA"/>
</dbReference>
<dbReference type="Proteomes" id="UP001241110">
    <property type="component" value="Unassembled WGS sequence"/>
</dbReference>
<dbReference type="AlphaFoldDB" id="A0AAE3QUX0"/>
<proteinExistence type="predicted"/>
<evidence type="ECO:0000313" key="4">
    <source>
        <dbReference type="Proteomes" id="UP001241110"/>
    </source>
</evidence>
<dbReference type="GO" id="GO:0016787">
    <property type="term" value="F:hydrolase activity"/>
    <property type="evidence" value="ECO:0007669"/>
    <property type="project" value="InterPro"/>
</dbReference>
<keyword evidence="1" id="KW-0732">Signal</keyword>
<dbReference type="Gene3D" id="2.60.120.560">
    <property type="entry name" value="Exo-inulinase, domain 1"/>
    <property type="match status" value="1"/>
</dbReference>
<evidence type="ECO:0000256" key="1">
    <source>
        <dbReference type="SAM" id="SignalP"/>
    </source>
</evidence>
<feature type="chain" id="PRO_5041904116" evidence="1">
    <location>
        <begin position="19"/>
        <end position="286"/>
    </location>
</feature>
<sequence length="286" mass="32519">MRLLITCLFLLTCVVSEAQKKAPKPTWIQLFNGKDMKDWHVKVAGHPYDDNYGNTFRVQDGKMIVRYDQYKKFDQQYGHIFYKQKFSAYLLAVEYRFVGEQAPGGEGWAWRNSGMMLHCQDPKTMGVKQDFPISIEYQLLGGNGKDERHTANLCTPGTNVMMDGKLFTPHCVDSKSKTYHGDQWVRAEVLVLGDSVITHIVEGDTVLRYEKPQIGDGTVSNYDPAIKKDGQPLTEGYIALQSESHPVEFRKVELVDLSKYMKDPKKLEAVLDELKRTGKAKAGTKQ</sequence>
<evidence type="ECO:0000313" key="3">
    <source>
        <dbReference type="EMBL" id="MDJ1483838.1"/>
    </source>
</evidence>
<comment type="caution">
    <text evidence="3">The sequence shown here is derived from an EMBL/GenBank/DDBJ whole genome shotgun (WGS) entry which is preliminary data.</text>
</comment>
<dbReference type="InterPro" id="IPR010496">
    <property type="entry name" value="AL/BT2_dom"/>
</dbReference>
<gene>
    <name evidence="3" type="ORF">QNI16_25280</name>
</gene>
<dbReference type="RefSeq" id="WP_313984279.1">
    <property type="nucleotide sequence ID" value="NZ_JASJOS010000012.1"/>
</dbReference>
<reference evidence="3" key="1">
    <citation type="submission" date="2023-05" db="EMBL/GenBank/DDBJ databases">
        <authorList>
            <person name="Zhang X."/>
        </authorList>
    </citation>
    <scope>NUCLEOTIDE SEQUENCE</scope>
    <source>
        <strain evidence="3">YF14B1</strain>
    </source>
</reference>
<evidence type="ECO:0000259" key="2">
    <source>
        <dbReference type="Pfam" id="PF06439"/>
    </source>
</evidence>
<feature type="domain" description="3-keto-alpha-glucoside-1,2-lyase/3-keto-2-hydroxy-glucal hydratase" evidence="2">
    <location>
        <begin position="26"/>
        <end position="254"/>
    </location>
</feature>
<protein>
    <submittedName>
        <fullName evidence="3">DUF1080 domain-containing protein</fullName>
    </submittedName>
</protein>